<accession>A0A6G8PZ42</accession>
<evidence type="ECO:0000313" key="2">
    <source>
        <dbReference type="EMBL" id="QIN79440.1"/>
    </source>
</evidence>
<keyword evidence="1" id="KW-0812">Transmembrane</keyword>
<gene>
    <name evidence="2" type="ORF">GBA65_13995</name>
</gene>
<feature type="transmembrane region" description="Helical" evidence="1">
    <location>
        <begin position="51"/>
        <end position="80"/>
    </location>
</feature>
<proteinExistence type="predicted"/>
<evidence type="ECO:0000313" key="3">
    <source>
        <dbReference type="Proteomes" id="UP000502706"/>
    </source>
</evidence>
<organism evidence="2 3">
    <name type="scientific">Rubrobacter marinus</name>
    <dbReference type="NCBI Taxonomy" id="2653852"/>
    <lineage>
        <taxon>Bacteria</taxon>
        <taxon>Bacillati</taxon>
        <taxon>Actinomycetota</taxon>
        <taxon>Rubrobacteria</taxon>
        <taxon>Rubrobacterales</taxon>
        <taxon>Rubrobacteraceae</taxon>
        <taxon>Rubrobacter</taxon>
    </lineage>
</organism>
<dbReference type="Proteomes" id="UP000502706">
    <property type="component" value="Chromosome"/>
</dbReference>
<keyword evidence="1" id="KW-1133">Transmembrane helix</keyword>
<evidence type="ECO:0000256" key="1">
    <source>
        <dbReference type="SAM" id="Phobius"/>
    </source>
</evidence>
<dbReference type="EMBL" id="CP045121">
    <property type="protein sequence ID" value="QIN79440.1"/>
    <property type="molecule type" value="Genomic_DNA"/>
</dbReference>
<dbReference type="RefSeq" id="WP_166397104.1">
    <property type="nucleotide sequence ID" value="NZ_CP045121.1"/>
</dbReference>
<keyword evidence="3" id="KW-1185">Reference proteome</keyword>
<dbReference type="KEGG" id="rmar:GBA65_13995"/>
<feature type="transmembrane region" description="Helical" evidence="1">
    <location>
        <begin position="87"/>
        <end position="114"/>
    </location>
</feature>
<reference evidence="2 3" key="1">
    <citation type="submission" date="2019-10" db="EMBL/GenBank/DDBJ databases">
        <title>Rubrobacter sp nov SCSIO 52915 isolated from a deep-sea sediment in the South China Sea.</title>
        <authorList>
            <person name="Chen R.W."/>
        </authorList>
    </citation>
    <scope>NUCLEOTIDE SEQUENCE [LARGE SCALE GENOMIC DNA]</scope>
    <source>
        <strain evidence="2 3">SCSIO 52915</strain>
    </source>
</reference>
<feature type="transmembrane region" description="Helical" evidence="1">
    <location>
        <begin position="7"/>
        <end position="31"/>
    </location>
</feature>
<protein>
    <submittedName>
        <fullName evidence="2">Uncharacterized protein</fullName>
    </submittedName>
</protein>
<keyword evidence="1" id="KW-0472">Membrane</keyword>
<name>A0A6G8PZ42_9ACTN</name>
<dbReference type="AlphaFoldDB" id="A0A6G8PZ42"/>
<sequence length="117" mass="11792">MGIASFVLGVVAVVAIILLVVLAPILFSSALGDVNPQDLNPQEINQDSPVVVVAGLIGLGFLVSVLLTLLGLGLGIAGLVQRRRRKLFAAIGTALNGLVVLGVVALVVLSFALAGTA</sequence>